<dbReference type="GO" id="GO:0008413">
    <property type="term" value="F:8-oxo-7,8-dihydroguanosine triphosphate pyrophosphatase activity"/>
    <property type="evidence" value="ECO:0000318"/>
    <property type="project" value="GO_Central"/>
</dbReference>
<name>B8BV14_THAPS</name>
<dbReference type="CDD" id="cd04690">
    <property type="entry name" value="NUDIX_Hydrolase"/>
    <property type="match status" value="1"/>
</dbReference>
<sequence length="216" mass="24070">MAASRFVLQQRRLLHPGIITFAATIAVIQSSSCASAYFLPSLTSHHRQRHRHCHQQLMSASSDATTGNEGNSFIDKLALILINSDNKQLVARSYGKPVFYTPGGKREAGETDEEALVRECKEEISVDLKSSTKVAARIEPYGVFQAQAFGKPEGTMVRMTCFRVLPREAELELEKLVQPSAEVEELQWINSTFDNKMLTVTGIMIVDDLKKRGLID</sequence>
<dbReference type="RefSeq" id="XP_002287414.1">
    <property type="nucleotide sequence ID" value="XM_002287378.1"/>
</dbReference>
<dbReference type="GO" id="GO:0042262">
    <property type="term" value="P:DNA protection"/>
    <property type="evidence" value="ECO:0000318"/>
    <property type="project" value="GO_Central"/>
</dbReference>
<dbReference type="KEGG" id="tps:THAPSDRAFT_2671"/>
<evidence type="ECO:0000256" key="1">
    <source>
        <dbReference type="ARBA" id="ARBA00001946"/>
    </source>
</evidence>
<comment type="similarity">
    <text evidence="2">Belongs to the Nudix hydrolase family.</text>
</comment>
<gene>
    <name evidence="7" type="ORF">THAPSDRAFT_2671</name>
</gene>
<dbReference type="Pfam" id="PF00293">
    <property type="entry name" value="NUDIX"/>
    <property type="match status" value="1"/>
</dbReference>
<keyword evidence="8" id="KW-1185">Reference proteome</keyword>
<evidence type="ECO:0000256" key="2">
    <source>
        <dbReference type="ARBA" id="ARBA00005582"/>
    </source>
</evidence>
<comment type="cofactor">
    <cofactor evidence="1">
        <name>Mg(2+)</name>
        <dbReference type="ChEBI" id="CHEBI:18420"/>
    </cofactor>
</comment>
<dbReference type="PANTHER" id="PTHR43758:SF2">
    <property type="entry name" value="OXIDIZED PURINE NUCLEOSIDE TRIPHOSPHATE HYDROLASE"/>
    <property type="match status" value="1"/>
</dbReference>
<dbReference type="InterPro" id="IPR000086">
    <property type="entry name" value="NUDIX_hydrolase_dom"/>
</dbReference>
<dbReference type="InterPro" id="IPR015797">
    <property type="entry name" value="NUDIX_hydrolase-like_dom_sf"/>
</dbReference>
<protein>
    <recommendedName>
        <fullName evidence="6">Nudix hydrolase domain-containing protein</fullName>
    </recommendedName>
</protein>
<dbReference type="AlphaFoldDB" id="B8BV14"/>
<dbReference type="Gene3D" id="3.90.79.10">
    <property type="entry name" value="Nucleoside Triphosphate Pyrophosphohydrolase"/>
    <property type="match status" value="1"/>
</dbReference>
<dbReference type="OMA" id="VEELQWI"/>
<dbReference type="PANTHER" id="PTHR43758">
    <property type="entry name" value="7,8-DIHYDRO-8-OXOGUANINE TRIPHOSPHATASE"/>
    <property type="match status" value="1"/>
</dbReference>
<dbReference type="EMBL" id="CM000639">
    <property type="protein sequence ID" value="EED94857.1"/>
    <property type="molecule type" value="Genomic_DNA"/>
</dbReference>
<dbReference type="PROSITE" id="PS51462">
    <property type="entry name" value="NUDIX"/>
    <property type="match status" value="1"/>
</dbReference>
<dbReference type="HOGENOM" id="CLU_037162_13_3_1"/>
<evidence type="ECO:0000256" key="3">
    <source>
        <dbReference type="ARBA" id="ARBA00022723"/>
    </source>
</evidence>
<dbReference type="PaxDb" id="35128-Thaps2671"/>
<dbReference type="SUPFAM" id="SSF55811">
    <property type="entry name" value="Nudix"/>
    <property type="match status" value="1"/>
</dbReference>
<reference evidence="7 8" key="1">
    <citation type="journal article" date="2004" name="Science">
        <title>The genome of the diatom Thalassiosira pseudonana: ecology, evolution, and metabolism.</title>
        <authorList>
            <person name="Armbrust E.V."/>
            <person name="Berges J.A."/>
            <person name="Bowler C."/>
            <person name="Green B.R."/>
            <person name="Martinez D."/>
            <person name="Putnam N.H."/>
            <person name="Zhou S."/>
            <person name="Allen A.E."/>
            <person name="Apt K.E."/>
            <person name="Bechner M."/>
            <person name="Brzezinski M.A."/>
            <person name="Chaal B.K."/>
            <person name="Chiovitti A."/>
            <person name="Davis A.K."/>
            <person name="Demarest M.S."/>
            <person name="Detter J.C."/>
            <person name="Glavina T."/>
            <person name="Goodstein D."/>
            <person name="Hadi M.Z."/>
            <person name="Hellsten U."/>
            <person name="Hildebrand M."/>
            <person name="Jenkins B.D."/>
            <person name="Jurka J."/>
            <person name="Kapitonov V.V."/>
            <person name="Kroger N."/>
            <person name="Lau W.W."/>
            <person name="Lane T.W."/>
            <person name="Larimer F.W."/>
            <person name="Lippmeier J.C."/>
            <person name="Lucas S."/>
            <person name="Medina M."/>
            <person name="Montsant A."/>
            <person name="Obornik M."/>
            <person name="Parker M.S."/>
            <person name="Palenik B."/>
            <person name="Pazour G.J."/>
            <person name="Richardson P.M."/>
            <person name="Rynearson T.A."/>
            <person name="Saito M.A."/>
            <person name="Schwartz D.C."/>
            <person name="Thamatrakoln K."/>
            <person name="Valentin K."/>
            <person name="Vardi A."/>
            <person name="Wilkerson F.P."/>
            <person name="Rokhsar D.S."/>
        </authorList>
    </citation>
    <scope>NUCLEOTIDE SEQUENCE [LARGE SCALE GENOMIC DNA]</scope>
    <source>
        <strain evidence="7 8">CCMP1335</strain>
    </source>
</reference>
<evidence type="ECO:0000259" key="6">
    <source>
        <dbReference type="PROSITE" id="PS51462"/>
    </source>
</evidence>
<evidence type="ECO:0000256" key="5">
    <source>
        <dbReference type="ARBA" id="ARBA00022842"/>
    </source>
</evidence>
<reference evidence="7 8" key="2">
    <citation type="journal article" date="2008" name="Nature">
        <title>The Phaeodactylum genome reveals the evolutionary history of diatom genomes.</title>
        <authorList>
            <person name="Bowler C."/>
            <person name="Allen A.E."/>
            <person name="Badger J.H."/>
            <person name="Grimwood J."/>
            <person name="Jabbari K."/>
            <person name="Kuo A."/>
            <person name="Maheswari U."/>
            <person name="Martens C."/>
            <person name="Maumus F."/>
            <person name="Otillar R.P."/>
            <person name="Rayko E."/>
            <person name="Salamov A."/>
            <person name="Vandepoele K."/>
            <person name="Beszteri B."/>
            <person name="Gruber A."/>
            <person name="Heijde M."/>
            <person name="Katinka M."/>
            <person name="Mock T."/>
            <person name="Valentin K."/>
            <person name="Verret F."/>
            <person name="Berges J.A."/>
            <person name="Brownlee C."/>
            <person name="Cadoret J.P."/>
            <person name="Chiovitti A."/>
            <person name="Choi C.J."/>
            <person name="Coesel S."/>
            <person name="De Martino A."/>
            <person name="Detter J.C."/>
            <person name="Durkin C."/>
            <person name="Falciatore A."/>
            <person name="Fournet J."/>
            <person name="Haruta M."/>
            <person name="Huysman M.J."/>
            <person name="Jenkins B.D."/>
            <person name="Jiroutova K."/>
            <person name="Jorgensen R.E."/>
            <person name="Joubert Y."/>
            <person name="Kaplan A."/>
            <person name="Kroger N."/>
            <person name="Kroth P.G."/>
            <person name="La Roche J."/>
            <person name="Lindquist E."/>
            <person name="Lommer M."/>
            <person name="Martin-Jezequel V."/>
            <person name="Lopez P.J."/>
            <person name="Lucas S."/>
            <person name="Mangogna M."/>
            <person name="McGinnis K."/>
            <person name="Medlin L.K."/>
            <person name="Montsant A."/>
            <person name="Oudot-Le Secq M.P."/>
            <person name="Napoli C."/>
            <person name="Obornik M."/>
            <person name="Parker M.S."/>
            <person name="Petit J.L."/>
            <person name="Porcel B.M."/>
            <person name="Poulsen N."/>
            <person name="Robison M."/>
            <person name="Rychlewski L."/>
            <person name="Rynearson T.A."/>
            <person name="Schmutz J."/>
            <person name="Shapiro H."/>
            <person name="Siaut M."/>
            <person name="Stanley M."/>
            <person name="Sussman M.R."/>
            <person name="Taylor A.R."/>
            <person name="Vardi A."/>
            <person name="von Dassow P."/>
            <person name="Vyverman W."/>
            <person name="Willis A."/>
            <person name="Wyrwicz L.S."/>
            <person name="Rokhsar D.S."/>
            <person name="Weissenbach J."/>
            <person name="Armbrust E.V."/>
            <person name="Green B.R."/>
            <person name="Van de Peer Y."/>
            <person name="Grigoriev I.V."/>
        </authorList>
    </citation>
    <scope>NUCLEOTIDE SEQUENCE [LARGE SCALE GENOMIC DNA]</scope>
    <source>
        <strain evidence="7 8">CCMP1335</strain>
    </source>
</reference>
<evidence type="ECO:0000313" key="8">
    <source>
        <dbReference type="Proteomes" id="UP000001449"/>
    </source>
</evidence>
<organism evidence="7 8">
    <name type="scientific">Thalassiosira pseudonana</name>
    <name type="common">Marine diatom</name>
    <name type="synonym">Cyclotella nana</name>
    <dbReference type="NCBI Taxonomy" id="35128"/>
    <lineage>
        <taxon>Eukaryota</taxon>
        <taxon>Sar</taxon>
        <taxon>Stramenopiles</taxon>
        <taxon>Ochrophyta</taxon>
        <taxon>Bacillariophyta</taxon>
        <taxon>Coscinodiscophyceae</taxon>
        <taxon>Thalassiosirophycidae</taxon>
        <taxon>Thalassiosirales</taxon>
        <taxon>Thalassiosiraceae</taxon>
        <taxon>Thalassiosira</taxon>
    </lineage>
</organism>
<accession>B8BV14</accession>
<feature type="domain" description="Nudix hydrolase" evidence="6">
    <location>
        <begin position="72"/>
        <end position="212"/>
    </location>
</feature>
<dbReference type="GO" id="GO:0046872">
    <property type="term" value="F:metal ion binding"/>
    <property type="evidence" value="ECO:0007669"/>
    <property type="project" value="UniProtKB-KW"/>
</dbReference>
<keyword evidence="5" id="KW-0460">Magnesium</keyword>
<dbReference type="eggNOG" id="ENOG502SQYV">
    <property type="taxonomic scope" value="Eukaryota"/>
</dbReference>
<dbReference type="InParanoid" id="B8BV14"/>
<dbReference type="GeneID" id="7446672"/>
<evidence type="ECO:0000313" key="7">
    <source>
        <dbReference type="EMBL" id="EED94857.1"/>
    </source>
</evidence>
<evidence type="ECO:0000256" key="4">
    <source>
        <dbReference type="ARBA" id="ARBA00022801"/>
    </source>
</evidence>
<keyword evidence="4" id="KW-0378">Hydrolase</keyword>
<proteinExistence type="inferred from homology"/>
<keyword evidence="3" id="KW-0479">Metal-binding</keyword>
<dbReference type="Proteomes" id="UP000001449">
    <property type="component" value="Chromosome 2"/>
</dbReference>
<dbReference type="GO" id="GO:0005737">
    <property type="term" value="C:cytoplasm"/>
    <property type="evidence" value="ECO:0000318"/>
    <property type="project" value="GO_Central"/>
</dbReference>